<dbReference type="Proteomes" id="UP001465976">
    <property type="component" value="Unassembled WGS sequence"/>
</dbReference>
<accession>A0ABR3F7P0</accession>
<dbReference type="EMBL" id="JBAHYK010000792">
    <property type="protein sequence ID" value="KAL0571284.1"/>
    <property type="molecule type" value="Genomic_DNA"/>
</dbReference>
<sequence>MISPWTCWLSTSVPLFLLAIQAVLVRGDSVLFMSNEYALGVLGDAPYQIYFSSDFTPAAWNFAVPHNRTTPSTPGYLFMAPRGTSIQQYGAVIYDESGQMVWNGNQYGEAMSFQVVTYKGEPHIVLWSGIWRQGFIGVGYGFNILLNQAYEVVANYTTDLDSDTGKTLADLHETQVTSNNTGLMTAYPYKSMDLSPYGGPTSGWLMDSAAQEVNITSERILRDFVGEALWTWRASEHEDPSNCYPIGSNGKDVNNPWDFFHINSIEKDDDGNFLISSRHCSTIYYLSGADGHIIWRLGGVKTSFEMGDGTNFSFQHDARWLTKDQKNATMSLFDNAGMSGVHNESTARGLILGLDFENMKATLIQAFIPWNPSVSESQGSVQVQPNGNVLIGWGQNPWVAEYNSSGALIWTTQFGVNNVQGYRALRYNWTGTPSTSPSLEIVQGKSSLLSVYASWNGATEINKWELLGSTSSDGTSPVSLYNKTKGGFETTITVGASNLEKYSHFAVRAIDRRNQPLGRSDFVQPGQNGGLKLNRDACISSGLLAIAIVQILHLLSL</sequence>
<gene>
    <name evidence="2" type="ORF">V5O48_010675</name>
</gene>
<dbReference type="InterPro" id="IPR039535">
    <property type="entry name" value="ASST-like"/>
</dbReference>
<reference evidence="2 3" key="1">
    <citation type="submission" date="2024-02" db="EMBL/GenBank/DDBJ databases">
        <title>A draft genome for the cacao thread blight pathogen Marasmius crinis-equi.</title>
        <authorList>
            <person name="Cohen S.P."/>
            <person name="Baruah I.K."/>
            <person name="Amoako-Attah I."/>
            <person name="Bukari Y."/>
            <person name="Meinhardt L.W."/>
            <person name="Bailey B.A."/>
        </authorList>
    </citation>
    <scope>NUCLEOTIDE SEQUENCE [LARGE SCALE GENOMIC DNA]</scope>
    <source>
        <strain evidence="2 3">GH-76</strain>
    </source>
</reference>
<evidence type="ECO:0000256" key="1">
    <source>
        <dbReference type="SAM" id="SignalP"/>
    </source>
</evidence>
<keyword evidence="3" id="KW-1185">Reference proteome</keyword>
<protein>
    <recommendedName>
        <fullName evidence="4">ASST-domain-containing protein</fullName>
    </recommendedName>
</protein>
<dbReference type="PANTHER" id="PTHR35340">
    <property type="entry name" value="PQQ ENZYME REPEAT PROTEIN-RELATED"/>
    <property type="match status" value="1"/>
</dbReference>
<feature type="signal peptide" evidence="1">
    <location>
        <begin position="1"/>
        <end position="27"/>
    </location>
</feature>
<feature type="chain" id="PRO_5046893070" description="ASST-domain-containing protein" evidence="1">
    <location>
        <begin position="28"/>
        <end position="557"/>
    </location>
</feature>
<organism evidence="2 3">
    <name type="scientific">Marasmius crinis-equi</name>
    <dbReference type="NCBI Taxonomy" id="585013"/>
    <lineage>
        <taxon>Eukaryota</taxon>
        <taxon>Fungi</taxon>
        <taxon>Dikarya</taxon>
        <taxon>Basidiomycota</taxon>
        <taxon>Agaricomycotina</taxon>
        <taxon>Agaricomycetes</taxon>
        <taxon>Agaricomycetidae</taxon>
        <taxon>Agaricales</taxon>
        <taxon>Marasmiineae</taxon>
        <taxon>Marasmiaceae</taxon>
        <taxon>Marasmius</taxon>
    </lineage>
</organism>
<evidence type="ECO:0000313" key="3">
    <source>
        <dbReference type="Proteomes" id="UP001465976"/>
    </source>
</evidence>
<dbReference type="PANTHER" id="PTHR35340:SF5">
    <property type="entry name" value="ASST-DOMAIN-CONTAINING PROTEIN"/>
    <property type="match status" value="1"/>
</dbReference>
<comment type="caution">
    <text evidence="2">The sequence shown here is derived from an EMBL/GenBank/DDBJ whole genome shotgun (WGS) entry which is preliminary data.</text>
</comment>
<dbReference type="Pfam" id="PF14269">
    <property type="entry name" value="Arylsulfotran_2"/>
    <property type="match status" value="1"/>
</dbReference>
<evidence type="ECO:0000313" key="2">
    <source>
        <dbReference type="EMBL" id="KAL0571284.1"/>
    </source>
</evidence>
<name>A0ABR3F7P0_9AGAR</name>
<proteinExistence type="predicted"/>
<dbReference type="InterPro" id="IPR053143">
    <property type="entry name" value="Arylsulfate_ST"/>
</dbReference>
<evidence type="ECO:0008006" key="4">
    <source>
        <dbReference type="Google" id="ProtNLM"/>
    </source>
</evidence>
<keyword evidence="1" id="KW-0732">Signal</keyword>